<sequence length="122" mass="12561">MPVLTEGLYPGEYLISEVGAISRDRVTISGLTGGAVYQPGTVLAQVESGGSAGTWTQYDPSTSTIDVPGAILYARAGNGPAVVTARLSEVRASDLVWHVGVDSTEKAAALAILSSTKQIVAR</sequence>
<keyword evidence="2" id="KW-1185">Reference proteome</keyword>
<evidence type="ECO:0000313" key="1">
    <source>
        <dbReference type="EMBL" id="OYQ31448.1"/>
    </source>
</evidence>
<gene>
    <name evidence="1" type="ORF">CHU95_20060</name>
</gene>
<proteinExistence type="predicted"/>
<evidence type="ECO:0008006" key="3">
    <source>
        <dbReference type="Google" id="ProtNLM"/>
    </source>
</evidence>
<dbReference type="RefSeq" id="WP_094458128.1">
    <property type="nucleotide sequence ID" value="NZ_NOXU01000032.1"/>
</dbReference>
<dbReference type="InterPro" id="IPR004195">
    <property type="entry name" value="Head_decoration_D"/>
</dbReference>
<name>A0A255YQF4_9PROT</name>
<organism evidence="1 2">
    <name type="scientific">Niveispirillum lacus</name>
    <dbReference type="NCBI Taxonomy" id="1981099"/>
    <lineage>
        <taxon>Bacteria</taxon>
        <taxon>Pseudomonadati</taxon>
        <taxon>Pseudomonadota</taxon>
        <taxon>Alphaproteobacteria</taxon>
        <taxon>Rhodospirillales</taxon>
        <taxon>Azospirillaceae</taxon>
        <taxon>Niveispirillum</taxon>
    </lineage>
</organism>
<comment type="caution">
    <text evidence="1">The sequence shown here is derived from an EMBL/GenBank/DDBJ whole genome shotgun (WGS) entry which is preliminary data.</text>
</comment>
<accession>A0A255YQF4</accession>
<evidence type="ECO:0000313" key="2">
    <source>
        <dbReference type="Proteomes" id="UP000216998"/>
    </source>
</evidence>
<dbReference type="AlphaFoldDB" id="A0A255YQF4"/>
<dbReference type="EMBL" id="NOXU01000032">
    <property type="protein sequence ID" value="OYQ31448.1"/>
    <property type="molecule type" value="Genomic_DNA"/>
</dbReference>
<dbReference type="OrthoDB" id="7358956at2"/>
<reference evidence="1 2" key="1">
    <citation type="submission" date="2017-07" db="EMBL/GenBank/DDBJ databases">
        <title>Niveispirillum cyanobacteriorum sp. nov., isolated from cyanobacterial aggregates in a eutrophic lake.</title>
        <authorList>
            <person name="Cai H."/>
        </authorList>
    </citation>
    <scope>NUCLEOTIDE SEQUENCE [LARGE SCALE GENOMIC DNA]</scope>
    <source>
        <strain evidence="2">TH1-14</strain>
    </source>
</reference>
<dbReference type="Proteomes" id="UP000216998">
    <property type="component" value="Unassembled WGS sequence"/>
</dbReference>
<dbReference type="Pfam" id="PF02924">
    <property type="entry name" value="HDPD"/>
    <property type="match status" value="1"/>
</dbReference>
<protein>
    <recommendedName>
        <fullName evidence="3">Head decoration protein</fullName>
    </recommendedName>
</protein>